<dbReference type="CDD" id="cd02976">
    <property type="entry name" value="NrdH"/>
    <property type="match status" value="1"/>
</dbReference>
<dbReference type="PROSITE" id="PS51354">
    <property type="entry name" value="GLUTAREDOXIN_2"/>
    <property type="match status" value="1"/>
</dbReference>
<dbReference type="Gene3D" id="3.40.30.10">
    <property type="entry name" value="Glutaredoxin"/>
    <property type="match status" value="1"/>
</dbReference>
<comment type="caution">
    <text evidence="2">The sequence shown here is derived from an EMBL/GenBank/DDBJ whole genome shotgun (WGS) entry which is preliminary data.</text>
</comment>
<gene>
    <name evidence="2" type="ORF">ENP88_03290</name>
</gene>
<dbReference type="EMBL" id="DSLA01000053">
    <property type="protein sequence ID" value="HEH35178.1"/>
    <property type="molecule type" value="Genomic_DNA"/>
</dbReference>
<reference evidence="2" key="1">
    <citation type="journal article" date="2020" name="mSystems">
        <title>Genome- and Community-Level Interaction Insights into Carbon Utilization and Element Cycling Functions of Hydrothermarchaeota in Hydrothermal Sediment.</title>
        <authorList>
            <person name="Zhou Z."/>
            <person name="Liu Y."/>
            <person name="Xu W."/>
            <person name="Pan J."/>
            <person name="Luo Z.H."/>
            <person name="Li M."/>
        </authorList>
    </citation>
    <scope>NUCLEOTIDE SEQUENCE [LARGE SCALE GENOMIC DNA]</scope>
    <source>
        <strain evidence="2">SpSt-26</strain>
    </source>
</reference>
<organism evidence="2">
    <name type="scientific">Archaeoglobus fulgidus</name>
    <dbReference type="NCBI Taxonomy" id="2234"/>
    <lineage>
        <taxon>Archaea</taxon>
        <taxon>Methanobacteriati</taxon>
        <taxon>Methanobacteriota</taxon>
        <taxon>Archaeoglobi</taxon>
        <taxon>Archaeoglobales</taxon>
        <taxon>Archaeoglobaceae</taxon>
        <taxon>Archaeoglobus</taxon>
    </lineage>
</organism>
<sequence length="82" mass="9533">MEKVTVYGLTTCPHCKRVLDFLKAAKADFEVIWVDKLEGEERKKVIEKIHSISKSYSVPLVVKGEKWVLGFNREKLEELLKQ</sequence>
<dbReference type="PROSITE" id="PS00195">
    <property type="entry name" value="GLUTAREDOXIN_1"/>
    <property type="match status" value="1"/>
</dbReference>
<dbReference type="InterPro" id="IPR011767">
    <property type="entry name" value="GLR_AS"/>
</dbReference>
<feature type="domain" description="Glutaredoxin" evidence="1">
    <location>
        <begin position="4"/>
        <end position="66"/>
    </location>
</feature>
<dbReference type="Pfam" id="PF00462">
    <property type="entry name" value="Glutaredoxin"/>
    <property type="match status" value="1"/>
</dbReference>
<name>A0A7J2TII5_ARCFL</name>
<dbReference type="InterPro" id="IPR002109">
    <property type="entry name" value="Glutaredoxin"/>
</dbReference>
<dbReference type="InterPro" id="IPR036249">
    <property type="entry name" value="Thioredoxin-like_sf"/>
</dbReference>
<protein>
    <submittedName>
        <fullName evidence="2">Glutaredoxin family protein</fullName>
    </submittedName>
</protein>
<accession>A0A7J2TII5</accession>
<dbReference type="SUPFAM" id="SSF52833">
    <property type="entry name" value="Thioredoxin-like"/>
    <property type="match status" value="1"/>
</dbReference>
<proteinExistence type="predicted"/>
<evidence type="ECO:0000313" key="2">
    <source>
        <dbReference type="EMBL" id="HEH35178.1"/>
    </source>
</evidence>
<evidence type="ECO:0000259" key="1">
    <source>
        <dbReference type="Pfam" id="PF00462"/>
    </source>
</evidence>
<dbReference type="AlphaFoldDB" id="A0A7J2TII5"/>